<name>A0A401H3H2_9APHY</name>
<feature type="transmembrane region" description="Helical" evidence="1">
    <location>
        <begin position="12"/>
        <end position="36"/>
    </location>
</feature>
<dbReference type="OrthoDB" id="2753342at2759"/>
<feature type="transmembrane region" description="Helical" evidence="1">
    <location>
        <begin position="57"/>
        <end position="75"/>
    </location>
</feature>
<organism evidence="2 3">
    <name type="scientific">Sparassis crispa</name>
    <dbReference type="NCBI Taxonomy" id="139825"/>
    <lineage>
        <taxon>Eukaryota</taxon>
        <taxon>Fungi</taxon>
        <taxon>Dikarya</taxon>
        <taxon>Basidiomycota</taxon>
        <taxon>Agaricomycotina</taxon>
        <taxon>Agaricomycetes</taxon>
        <taxon>Polyporales</taxon>
        <taxon>Sparassidaceae</taxon>
        <taxon>Sparassis</taxon>
    </lineage>
</organism>
<dbReference type="GeneID" id="38785895"/>
<proteinExistence type="predicted"/>
<keyword evidence="1" id="KW-1133">Transmembrane helix</keyword>
<accession>A0A401H3H2</accession>
<dbReference type="EMBL" id="BFAD01000014">
    <property type="protein sequence ID" value="GBE88978.1"/>
    <property type="molecule type" value="Genomic_DNA"/>
</dbReference>
<protein>
    <submittedName>
        <fullName evidence="2">Uncharacterized protein</fullName>
    </submittedName>
</protein>
<dbReference type="STRING" id="139825.A0A401H3H2"/>
<reference evidence="2 3" key="1">
    <citation type="journal article" date="2018" name="Sci. Rep.">
        <title>Genome sequence of the cauliflower mushroom Sparassis crispa (Hanabiratake) and its association with beneficial usage.</title>
        <authorList>
            <person name="Kiyama R."/>
            <person name="Furutani Y."/>
            <person name="Kawaguchi K."/>
            <person name="Nakanishi T."/>
        </authorList>
    </citation>
    <scope>NUCLEOTIDE SEQUENCE [LARGE SCALE GENOMIC DNA]</scope>
</reference>
<feature type="transmembrane region" description="Helical" evidence="1">
    <location>
        <begin position="211"/>
        <end position="238"/>
    </location>
</feature>
<feature type="transmembrane region" description="Helical" evidence="1">
    <location>
        <begin position="178"/>
        <end position="199"/>
    </location>
</feature>
<keyword evidence="1" id="KW-0812">Transmembrane</keyword>
<dbReference type="Proteomes" id="UP000287166">
    <property type="component" value="Unassembled WGS sequence"/>
</dbReference>
<evidence type="ECO:0000256" key="1">
    <source>
        <dbReference type="SAM" id="Phobius"/>
    </source>
</evidence>
<sequence>MYDIPLVSANLASVPLVSLFYGIFVVFFCTSSYLMVRRQGRLNVGTSRLKSIWKMPLFIAGILLFITITGHWILLVHRSFMAFVYFDGGASPLEFYMNVGAVTAIAEIVFLVSTLTIENAVIVYRLWIIWKHNKYVMIIPVCSFLVNVACHVVVVYQYAQYHMGQNVFGASIGRWVTIDYVCSLCTNLYCCVLIVWRLWRVSHRSEPVVGTCMLWTLSVFIESAAFDVALLIVSMVLYELGLNVQYIIGVMMSPLSGITFMLINVRVGMGYAMHSQEEDVNGPTIRPSEARQGGHTTMFAMDPLVIDISQPVEHHLRQAAISVERSRFAECKNADGKGYDMGRDGSAMDSMV</sequence>
<feature type="transmembrane region" description="Helical" evidence="1">
    <location>
        <begin position="135"/>
        <end position="158"/>
    </location>
</feature>
<dbReference type="InParanoid" id="A0A401H3H2"/>
<gene>
    <name evidence="2" type="ORF">SCP_1403860</name>
</gene>
<keyword evidence="1" id="KW-0472">Membrane</keyword>
<keyword evidence="3" id="KW-1185">Reference proteome</keyword>
<dbReference type="RefSeq" id="XP_027619891.1">
    <property type="nucleotide sequence ID" value="XM_027764090.1"/>
</dbReference>
<evidence type="ECO:0000313" key="2">
    <source>
        <dbReference type="EMBL" id="GBE88978.1"/>
    </source>
</evidence>
<feature type="transmembrane region" description="Helical" evidence="1">
    <location>
        <begin position="244"/>
        <end position="265"/>
    </location>
</feature>
<feature type="transmembrane region" description="Helical" evidence="1">
    <location>
        <begin position="95"/>
        <end position="123"/>
    </location>
</feature>
<dbReference type="AlphaFoldDB" id="A0A401H3H2"/>
<comment type="caution">
    <text evidence="2">The sequence shown here is derived from an EMBL/GenBank/DDBJ whole genome shotgun (WGS) entry which is preliminary data.</text>
</comment>
<evidence type="ECO:0000313" key="3">
    <source>
        <dbReference type="Proteomes" id="UP000287166"/>
    </source>
</evidence>